<evidence type="ECO:0000313" key="1">
    <source>
        <dbReference type="EMBL" id="RDD89993.1"/>
    </source>
</evidence>
<protein>
    <submittedName>
        <fullName evidence="1">Uncharacterized protein</fullName>
    </submittedName>
</protein>
<accession>A0A369VBZ6</accession>
<dbReference type="EMBL" id="QQBH01000004">
    <property type="protein sequence ID" value="RDD89993.1"/>
    <property type="molecule type" value="Genomic_DNA"/>
</dbReference>
<organism evidence="1 2">
    <name type="scientific">Streptomyces parvulus</name>
    <dbReference type="NCBI Taxonomy" id="146923"/>
    <lineage>
        <taxon>Bacteria</taxon>
        <taxon>Bacillati</taxon>
        <taxon>Actinomycetota</taxon>
        <taxon>Actinomycetes</taxon>
        <taxon>Kitasatosporales</taxon>
        <taxon>Streptomycetaceae</taxon>
        <taxon>Streptomyces</taxon>
    </lineage>
</organism>
<proteinExistence type="predicted"/>
<reference evidence="1 2" key="1">
    <citation type="submission" date="2018-07" db="EMBL/GenBank/DDBJ databases">
        <title>Genome guided investigation of antibiotics producing actinomycetales strain isolated from a Macau mangrove ecosystem.</title>
        <authorList>
            <person name="Hu D."/>
        </authorList>
    </citation>
    <scope>NUCLEOTIDE SEQUENCE [LARGE SCALE GENOMIC DNA]</scope>
    <source>
        <strain evidence="1 2">2297</strain>
    </source>
</reference>
<dbReference type="OrthoDB" id="3431428at2"/>
<gene>
    <name evidence="1" type="ORF">DVZ84_07010</name>
</gene>
<comment type="caution">
    <text evidence="1">The sequence shown here is derived from an EMBL/GenBank/DDBJ whole genome shotgun (WGS) entry which is preliminary data.</text>
</comment>
<dbReference type="Proteomes" id="UP000253742">
    <property type="component" value="Unassembled WGS sequence"/>
</dbReference>
<sequence>MSTQPDHGTELIPRPARTPEALRAALAAIAPERLPEMDADQRKAVAAAIEQSSIKPLQLFMIAWAANIEIERFPEAARELRRAEYMANAAETLEESRRYVRISGDIIRAAYKAVSG</sequence>
<evidence type="ECO:0000313" key="2">
    <source>
        <dbReference type="Proteomes" id="UP000253742"/>
    </source>
</evidence>
<dbReference type="AlphaFoldDB" id="A0A369VBZ6"/>
<name>A0A369VBZ6_9ACTN</name>
<dbReference type="RefSeq" id="WP_114528109.1">
    <property type="nucleotide sequence ID" value="NZ_QQBH01000004.1"/>
</dbReference>